<name>A0A6M1QNR6_9ACTN</name>
<dbReference type="AlphaFoldDB" id="A0A6M1QNR6"/>
<reference evidence="1 2" key="1">
    <citation type="submission" date="2020-02" db="EMBL/GenBank/DDBJ databases">
        <title>Whole-genome analyses of novel actinobacteria.</title>
        <authorList>
            <person name="Sahin N."/>
        </authorList>
    </citation>
    <scope>NUCLEOTIDE SEQUENCE [LARGE SCALE GENOMIC DNA]</scope>
    <source>
        <strain evidence="1 2">KC13</strain>
    </source>
</reference>
<organism evidence="1 2">
    <name type="scientific">Nocardioides turkmenicus</name>
    <dbReference type="NCBI Taxonomy" id="2711220"/>
    <lineage>
        <taxon>Bacteria</taxon>
        <taxon>Bacillati</taxon>
        <taxon>Actinomycetota</taxon>
        <taxon>Actinomycetes</taxon>
        <taxon>Propionibacteriales</taxon>
        <taxon>Nocardioidaceae</taxon>
        <taxon>Nocardioides</taxon>
    </lineage>
</organism>
<sequence>MTAIAPATAVSIFFTVRIVLSTKIRPQPGFLPCTTCDDVRVSKTADDLATTDEPAWPEIRQAINAAPHPVTVLLSSAPTATASSKP</sequence>
<dbReference type="RefSeq" id="WP_165108765.1">
    <property type="nucleotide sequence ID" value="NZ_JAALAA010000001.1"/>
</dbReference>
<evidence type="ECO:0000313" key="1">
    <source>
        <dbReference type="EMBL" id="NGN91285.1"/>
    </source>
</evidence>
<gene>
    <name evidence="1" type="ORF">G5C66_00845</name>
</gene>
<protein>
    <submittedName>
        <fullName evidence="1">Uncharacterized protein</fullName>
    </submittedName>
</protein>
<keyword evidence="2" id="KW-1185">Reference proteome</keyword>
<evidence type="ECO:0000313" key="2">
    <source>
        <dbReference type="Proteomes" id="UP000483261"/>
    </source>
</evidence>
<proteinExistence type="predicted"/>
<accession>A0A6M1QNR6</accession>
<dbReference type="Proteomes" id="UP000483261">
    <property type="component" value="Unassembled WGS sequence"/>
</dbReference>
<dbReference type="EMBL" id="JAALAA010000001">
    <property type="protein sequence ID" value="NGN91285.1"/>
    <property type="molecule type" value="Genomic_DNA"/>
</dbReference>
<comment type="caution">
    <text evidence="1">The sequence shown here is derived from an EMBL/GenBank/DDBJ whole genome shotgun (WGS) entry which is preliminary data.</text>
</comment>